<accession>G7ZX07</accession>
<evidence type="ECO:0000256" key="1">
    <source>
        <dbReference type="SAM" id="MobiDB-lite"/>
    </source>
</evidence>
<reference evidence="3" key="3">
    <citation type="submission" date="2015-04" db="UniProtKB">
        <authorList>
            <consortium name="EnsemblPlants"/>
        </authorList>
    </citation>
    <scope>IDENTIFICATION</scope>
    <source>
        <strain evidence="3">cv. Jemalong A17</strain>
    </source>
</reference>
<organism evidence="2 4">
    <name type="scientific">Medicago truncatula</name>
    <name type="common">Barrel medic</name>
    <name type="synonym">Medicago tribuloides</name>
    <dbReference type="NCBI Taxonomy" id="3880"/>
    <lineage>
        <taxon>Eukaryota</taxon>
        <taxon>Viridiplantae</taxon>
        <taxon>Streptophyta</taxon>
        <taxon>Embryophyta</taxon>
        <taxon>Tracheophyta</taxon>
        <taxon>Spermatophyta</taxon>
        <taxon>Magnoliopsida</taxon>
        <taxon>eudicotyledons</taxon>
        <taxon>Gunneridae</taxon>
        <taxon>Pentapetalae</taxon>
        <taxon>rosids</taxon>
        <taxon>fabids</taxon>
        <taxon>Fabales</taxon>
        <taxon>Fabaceae</taxon>
        <taxon>Papilionoideae</taxon>
        <taxon>50 kb inversion clade</taxon>
        <taxon>NPAAA clade</taxon>
        <taxon>Hologalegina</taxon>
        <taxon>IRL clade</taxon>
        <taxon>Trifolieae</taxon>
        <taxon>Medicago</taxon>
    </lineage>
</organism>
<name>G7ZX07_MEDTR</name>
<dbReference type="Proteomes" id="UP000002051">
    <property type="component" value="Chromosome 8"/>
</dbReference>
<dbReference type="EMBL" id="CM001224">
    <property type="protein sequence ID" value="KEH19694.1"/>
    <property type="molecule type" value="Genomic_DNA"/>
</dbReference>
<reference evidence="2 4" key="2">
    <citation type="journal article" date="2014" name="BMC Genomics">
        <title>An improved genome release (version Mt4.0) for the model legume Medicago truncatula.</title>
        <authorList>
            <person name="Tang H."/>
            <person name="Krishnakumar V."/>
            <person name="Bidwell S."/>
            <person name="Rosen B."/>
            <person name="Chan A."/>
            <person name="Zhou S."/>
            <person name="Gentzbittel L."/>
            <person name="Childs K.L."/>
            <person name="Yandell M."/>
            <person name="Gundlach H."/>
            <person name="Mayer K.F."/>
            <person name="Schwartz D.C."/>
            <person name="Town C.D."/>
        </authorList>
    </citation>
    <scope>GENOME REANNOTATION</scope>
    <source>
        <strain evidence="2">A17</strain>
        <strain evidence="3 4">cv. Jemalong A17</strain>
    </source>
</reference>
<evidence type="ECO:0000313" key="4">
    <source>
        <dbReference type="Proteomes" id="UP000002051"/>
    </source>
</evidence>
<gene>
    <name evidence="2" type="ordered locus">MTR_8g466770</name>
</gene>
<evidence type="ECO:0000313" key="3">
    <source>
        <dbReference type="EnsemblPlants" id="KEH19694"/>
    </source>
</evidence>
<evidence type="ECO:0008006" key="5">
    <source>
        <dbReference type="Google" id="ProtNLM"/>
    </source>
</evidence>
<protein>
    <recommendedName>
        <fullName evidence="5">C2H2-type domain-containing protein</fullName>
    </recommendedName>
</protein>
<dbReference type="EnsemblPlants" id="KEH19694">
    <property type="protein sequence ID" value="KEH19694"/>
    <property type="gene ID" value="MTR_8g466770"/>
</dbReference>
<dbReference type="AlphaFoldDB" id="G7ZX07"/>
<proteinExistence type="predicted"/>
<sequence>MGQISKLRIFPPSTEESLRCPLQCRQAVWRHLQSFYSILHRQKESHWVTHTRVFRQTYKLFEVNRSRITVSRIQDPFHAFLCKRHYSTSQSLGGHQNAHKTEHTLEKQRKQRYDDGTLGLKKSYFNPTLF</sequence>
<keyword evidence="4" id="KW-1185">Reference proteome</keyword>
<dbReference type="HOGENOM" id="CLU_1941256_0_0_1"/>
<feature type="region of interest" description="Disordered" evidence="1">
    <location>
        <begin position="91"/>
        <end position="112"/>
    </location>
</feature>
<feature type="compositionally biased region" description="Basic and acidic residues" evidence="1">
    <location>
        <begin position="99"/>
        <end position="112"/>
    </location>
</feature>
<reference evidence="2 4" key="1">
    <citation type="journal article" date="2011" name="Nature">
        <title>The Medicago genome provides insight into the evolution of rhizobial symbioses.</title>
        <authorList>
            <person name="Young N.D."/>
            <person name="Debelle F."/>
            <person name="Oldroyd G.E."/>
            <person name="Geurts R."/>
            <person name="Cannon S.B."/>
            <person name="Udvardi M.K."/>
            <person name="Benedito V.A."/>
            <person name="Mayer K.F."/>
            <person name="Gouzy J."/>
            <person name="Schoof H."/>
            <person name="Van de Peer Y."/>
            <person name="Proost S."/>
            <person name="Cook D.R."/>
            <person name="Meyers B.C."/>
            <person name="Spannagl M."/>
            <person name="Cheung F."/>
            <person name="De Mita S."/>
            <person name="Krishnakumar V."/>
            <person name="Gundlach H."/>
            <person name="Zhou S."/>
            <person name="Mudge J."/>
            <person name="Bharti A.K."/>
            <person name="Murray J.D."/>
            <person name="Naoumkina M.A."/>
            <person name="Rosen B."/>
            <person name="Silverstein K.A."/>
            <person name="Tang H."/>
            <person name="Rombauts S."/>
            <person name="Zhao P.X."/>
            <person name="Zhou P."/>
            <person name="Barbe V."/>
            <person name="Bardou P."/>
            <person name="Bechner M."/>
            <person name="Bellec A."/>
            <person name="Berger A."/>
            <person name="Berges H."/>
            <person name="Bidwell S."/>
            <person name="Bisseling T."/>
            <person name="Choisne N."/>
            <person name="Couloux A."/>
            <person name="Denny R."/>
            <person name="Deshpande S."/>
            <person name="Dai X."/>
            <person name="Doyle J.J."/>
            <person name="Dudez A.M."/>
            <person name="Farmer A.D."/>
            <person name="Fouteau S."/>
            <person name="Franken C."/>
            <person name="Gibelin C."/>
            <person name="Gish J."/>
            <person name="Goldstein S."/>
            <person name="Gonzalez A.J."/>
            <person name="Green P.J."/>
            <person name="Hallab A."/>
            <person name="Hartog M."/>
            <person name="Hua A."/>
            <person name="Humphray S.J."/>
            <person name="Jeong D.H."/>
            <person name="Jing Y."/>
            <person name="Jocker A."/>
            <person name="Kenton S.M."/>
            <person name="Kim D.J."/>
            <person name="Klee K."/>
            <person name="Lai H."/>
            <person name="Lang C."/>
            <person name="Lin S."/>
            <person name="Macmil S.L."/>
            <person name="Magdelenat G."/>
            <person name="Matthews L."/>
            <person name="McCorrison J."/>
            <person name="Monaghan E.L."/>
            <person name="Mun J.H."/>
            <person name="Najar F.Z."/>
            <person name="Nicholson C."/>
            <person name="Noirot C."/>
            <person name="O'Bleness M."/>
            <person name="Paule C.R."/>
            <person name="Poulain J."/>
            <person name="Prion F."/>
            <person name="Qin B."/>
            <person name="Qu C."/>
            <person name="Retzel E.F."/>
            <person name="Riddle C."/>
            <person name="Sallet E."/>
            <person name="Samain S."/>
            <person name="Samson N."/>
            <person name="Sanders I."/>
            <person name="Saurat O."/>
            <person name="Scarpelli C."/>
            <person name="Schiex T."/>
            <person name="Segurens B."/>
            <person name="Severin A.J."/>
            <person name="Sherrier D.J."/>
            <person name="Shi R."/>
            <person name="Sims S."/>
            <person name="Singer S.R."/>
            <person name="Sinharoy S."/>
            <person name="Sterck L."/>
            <person name="Viollet A."/>
            <person name="Wang B.B."/>
            <person name="Wang K."/>
            <person name="Wang M."/>
            <person name="Wang X."/>
            <person name="Warfsmann J."/>
            <person name="Weissenbach J."/>
            <person name="White D.D."/>
            <person name="White J.D."/>
            <person name="Wiley G.B."/>
            <person name="Wincker P."/>
            <person name="Xing Y."/>
            <person name="Yang L."/>
            <person name="Yao Z."/>
            <person name="Ying F."/>
            <person name="Zhai J."/>
            <person name="Zhou L."/>
            <person name="Zuber A."/>
            <person name="Denarie J."/>
            <person name="Dixon R.A."/>
            <person name="May G.D."/>
            <person name="Schwartz D.C."/>
            <person name="Rogers J."/>
            <person name="Quetier F."/>
            <person name="Town C.D."/>
            <person name="Roe B.A."/>
        </authorList>
    </citation>
    <scope>NUCLEOTIDE SEQUENCE [LARGE SCALE GENOMIC DNA]</scope>
    <source>
        <strain evidence="2">A17</strain>
        <strain evidence="3 4">cv. Jemalong A17</strain>
    </source>
</reference>
<evidence type="ECO:0000313" key="2">
    <source>
        <dbReference type="EMBL" id="KEH19694.1"/>
    </source>
</evidence>
<dbReference type="PaxDb" id="3880-AES83745"/>